<evidence type="ECO:0000313" key="2">
    <source>
        <dbReference type="EMBL" id="CAD1848056.1"/>
    </source>
</evidence>
<keyword evidence="1" id="KW-0812">Transmembrane</keyword>
<reference evidence="2" key="1">
    <citation type="submission" date="2020-07" db="EMBL/GenBank/DDBJ databases">
        <authorList>
            <person name="Lin J."/>
        </authorList>
    </citation>
    <scope>NUCLEOTIDE SEQUENCE</scope>
</reference>
<organism evidence="2">
    <name type="scientific">Ananas comosus var. bracteatus</name>
    <name type="common">red pineapple</name>
    <dbReference type="NCBI Taxonomy" id="296719"/>
    <lineage>
        <taxon>Eukaryota</taxon>
        <taxon>Viridiplantae</taxon>
        <taxon>Streptophyta</taxon>
        <taxon>Embryophyta</taxon>
        <taxon>Tracheophyta</taxon>
        <taxon>Spermatophyta</taxon>
        <taxon>Magnoliopsida</taxon>
        <taxon>Liliopsida</taxon>
        <taxon>Poales</taxon>
        <taxon>Bromeliaceae</taxon>
        <taxon>Bromelioideae</taxon>
        <taxon>Ananas</taxon>
    </lineage>
</organism>
<dbReference type="PANTHER" id="PTHR34196">
    <property type="entry name" value="OS02G0697700 PROTEIN"/>
    <property type="match status" value="1"/>
</dbReference>
<dbReference type="PANTHER" id="PTHR34196:SF2">
    <property type="entry name" value="OS02G0697700 PROTEIN"/>
    <property type="match status" value="1"/>
</dbReference>
<name>A0A6V7QZ16_ANACO</name>
<gene>
    <name evidence="2" type="ORF">CB5_LOCUS31267</name>
</gene>
<proteinExistence type="predicted"/>
<sequence>MVGIFSRFSAGRSGHRRTKSALEVGEALPQNTDVGDSNPVTVSLPVSHGIEVAVEFKPVAHPVEPLTRDQPVKCPLPEPSILNDGRIWKERMSSAGARVRADLPVVKEGSHLESGASGTKPLSVQPRRVILPSVSAPSIISSHCSRNAMLLGVRVEGNELTCSSVASFVLFCFFFFFITLFIFHGISWEVDAHNSEPFVYQ</sequence>
<dbReference type="EMBL" id="CAJEUB010000065">
    <property type="protein sequence ID" value="CAD1848056.1"/>
    <property type="molecule type" value="Genomic_DNA"/>
</dbReference>
<keyword evidence="1" id="KW-1133">Transmembrane helix</keyword>
<protein>
    <submittedName>
        <fullName evidence="2">Uncharacterized protein</fullName>
    </submittedName>
</protein>
<feature type="transmembrane region" description="Helical" evidence="1">
    <location>
        <begin position="165"/>
        <end position="183"/>
    </location>
</feature>
<dbReference type="AlphaFoldDB" id="A0A6V7QZ16"/>
<keyword evidence="1" id="KW-0472">Membrane</keyword>
<accession>A0A6V7QZ16</accession>
<evidence type="ECO:0000256" key="1">
    <source>
        <dbReference type="SAM" id="Phobius"/>
    </source>
</evidence>